<keyword evidence="3" id="KW-0479">Metal-binding</keyword>
<evidence type="ECO:0000313" key="11">
    <source>
        <dbReference type="EMBL" id="CAB5033522.1"/>
    </source>
</evidence>
<evidence type="ECO:0000256" key="7">
    <source>
        <dbReference type="SAM" id="MobiDB-lite"/>
    </source>
</evidence>
<dbReference type="PRINTS" id="PR00502">
    <property type="entry name" value="NUDIXFAMILY"/>
</dbReference>
<dbReference type="PANTHER" id="PTHR12992:SF11">
    <property type="entry name" value="MITOCHONDRIAL COENZYME A DIPHOSPHATASE NUDT8"/>
    <property type="match status" value="1"/>
</dbReference>
<dbReference type="InterPro" id="IPR020476">
    <property type="entry name" value="Nudix_hydrolase"/>
</dbReference>
<comment type="cofactor">
    <cofactor evidence="2">
        <name>Mg(2+)</name>
        <dbReference type="ChEBI" id="CHEBI:18420"/>
    </cofactor>
</comment>
<dbReference type="Gene3D" id="3.90.79.10">
    <property type="entry name" value="Nucleoside Triphosphate Pyrophosphohydrolase"/>
    <property type="match status" value="1"/>
</dbReference>
<evidence type="ECO:0000256" key="1">
    <source>
        <dbReference type="ARBA" id="ARBA00001936"/>
    </source>
</evidence>
<name>A0A6J7DKJ9_9ZZZZ</name>
<protein>
    <submittedName>
        <fullName evidence="10">Unannotated protein</fullName>
    </submittedName>
</protein>
<evidence type="ECO:0000256" key="2">
    <source>
        <dbReference type="ARBA" id="ARBA00001946"/>
    </source>
</evidence>
<feature type="region of interest" description="Disordered" evidence="7">
    <location>
        <begin position="1"/>
        <end position="25"/>
    </location>
</feature>
<dbReference type="Pfam" id="PF00293">
    <property type="entry name" value="NUDIX"/>
    <property type="match status" value="1"/>
</dbReference>
<evidence type="ECO:0000313" key="10">
    <source>
        <dbReference type="EMBL" id="CAB4869415.1"/>
    </source>
</evidence>
<feature type="domain" description="Nudix hydrolase" evidence="8">
    <location>
        <begin position="74"/>
        <end position="207"/>
    </location>
</feature>
<dbReference type="EMBL" id="CAFBLT010000001">
    <property type="protein sequence ID" value="CAB4869415.1"/>
    <property type="molecule type" value="Genomic_DNA"/>
</dbReference>
<dbReference type="PROSITE" id="PS00893">
    <property type="entry name" value="NUDIX_BOX"/>
    <property type="match status" value="1"/>
</dbReference>
<dbReference type="GO" id="GO:0046872">
    <property type="term" value="F:metal ion binding"/>
    <property type="evidence" value="ECO:0007669"/>
    <property type="project" value="UniProtKB-KW"/>
</dbReference>
<dbReference type="PROSITE" id="PS51462">
    <property type="entry name" value="NUDIX"/>
    <property type="match status" value="1"/>
</dbReference>
<dbReference type="PANTHER" id="PTHR12992">
    <property type="entry name" value="NUDIX HYDROLASE"/>
    <property type="match status" value="1"/>
</dbReference>
<evidence type="ECO:0000256" key="3">
    <source>
        <dbReference type="ARBA" id="ARBA00022723"/>
    </source>
</evidence>
<evidence type="ECO:0000256" key="4">
    <source>
        <dbReference type="ARBA" id="ARBA00022801"/>
    </source>
</evidence>
<dbReference type="InterPro" id="IPR015797">
    <property type="entry name" value="NUDIX_hydrolase-like_dom_sf"/>
</dbReference>
<evidence type="ECO:0000313" key="9">
    <source>
        <dbReference type="EMBL" id="CAB4830419.1"/>
    </source>
</evidence>
<evidence type="ECO:0000256" key="5">
    <source>
        <dbReference type="ARBA" id="ARBA00022842"/>
    </source>
</evidence>
<sequence>MATYPQIIPRPENWQPGRSAPWASTDPLKKATISLADVRAVLEKNGLAGPPKENPSPRDEEVELLDGIDAKGELRASAVLIAFFEEEGNARVILTRRSRSLRKHRGEVSFPGGRIDPGETAEDAALRESFEEIGLAPSSVEIIGHLHPIVTLASTSFIQPVIGVLKERPSLRAAPDEVERVFDVALVELLAEGVFHEERWIRPERPSPQTSDGSFPLWFFEISNEMIWGATGRLLVDLLCAALDVSFSNEP</sequence>
<dbReference type="GO" id="GO:0010945">
    <property type="term" value="F:coenzyme A diphosphatase activity"/>
    <property type="evidence" value="ECO:0007669"/>
    <property type="project" value="InterPro"/>
</dbReference>
<organism evidence="10">
    <name type="scientific">freshwater metagenome</name>
    <dbReference type="NCBI Taxonomy" id="449393"/>
    <lineage>
        <taxon>unclassified sequences</taxon>
        <taxon>metagenomes</taxon>
        <taxon>ecological metagenomes</taxon>
    </lineage>
</organism>
<keyword evidence="5" id="KW-0460">Magnesium</keyword>
<dbReference type="InterPro" id="IPR000086">
    <property type="entry name" value="NUDIX_hydrolase_dom"/>
</dbReference>
<gene>
    <name evidence="9" type="ORF">UFOPK3164_01113</name>
    <name evidence="10" type="ORF">UFOPK3427_00694</name>
    <name evidence="11" type="ORF">UFOPK4112_01935</name>
</gene>
<proteinExistence type="predicted"/>
<dbReference type="InterPro" id="IPR020084">
    <property type="entry name" value="NUDIX_hydrolase_CS"/>
</dbReference>
<dbReference type="CDD" id="cd03426">
    <property type="entry name" value="NUDIX_CoAse_Nudt7"/>
    <property type="match status" value="1"/>
</dbReference>
<evidence type="ECO:0000259" key="8">
    <source>
        <dbReference type="PROSITE" id="PS51462"/>
    </source>
</evidence>
<keyword evidence="6" id="KW-0464">Manganese</keyword>
<dbReference type="InterPro" id="IPR045121">
    <property type="entry name" value="CoAse"/>
</dbReference>
<dbReference type="EMBL" id="CAFBPM010000045">
    <property type="protein sequence ID" value="CAB5033522.1"/>
    <property type="molecule type" value="Genomic_DNA"/>
</dbReference>
<comment type="cofactor">
    <cofactor evidence="1">
        <name>Mn(2+)</name>
        <dbReference type="ChEBI" id="CHEBI:29035"/>
    </cofactor>
</comment>
<dbReference type="SUPFAM" id="SSF55811">
    <property type="entry name" value="Nudix"/>
    <property type="match status" value="1"/>
</dbReference>
<keyword evidence="4" id="KW-0378">Hydrolase</keyword>
<accession>A0A6J7DKJ9</accession>
<evidence type="ECO:0000256" key="6">
    <source>
        <dbReference type="ARBA" id="ARBA00023211"/>
    </source>
</evidence>
<dbReference type="AlphaFoldDB" id="A0A6J7DKJ9"/>
<reference evidence="10" key="1">
    <citation type="submission" date="2020-05" db="EMBL/GenBank/DDBJ databases">
        <authorList>
            <person name="Chiriac C."/>
            <person name="Salcher M."/>
            <person name="Ghai R."/>
            <person name="Kavagutti S V."/>
        </authorList>
    </citation>
    <scope>NUCLEOTIDE SEQUENCE</scope>
</reference>
<dbReference type="EMBL" id="CAFABE010000051">
    <property type="protein sequence ID" value="CAB4830419.1"/>
    <property type="molecule type" value="Genomic_DNA"/>
</dbReference>